<dbReference type="GO" id="GO:0004364">
    <property type="term" value="F:glutathione transferase activity"/>
    <property type="evidence" value="ECO:0007669"/>
    <property type="project" value="TreeGrafter"/>
</dbReference>
<feature type="domain" description="DSBA-like thioredoxin" evidence="1">
    <location>
        <begin position="74"/>
        <end position="176"/>
    </location>
</feature>
<dbReference type="InterPro" id="IPR051924">
    <property type="entry name" value="GST_Kappa/NadH"/>
</dbReference>
<dbReference type="PANTHER" id="PTHR42943:SF2">
    <property type="entry name" value="GLUTATHIONE S-TRANSFERASE KAPPA 1"/>
    <property type="match status" value="1"/>
</dbReference>
<dbReference type="GO" id="GO:0005739">
    <property type="term" value="C:mitochondrion"/>
    <property type="evidence" value="ECO:0007669"/>
    <property type="project" value="TreeGrafter"/>
</dbReference>
<evidence type="ECO:0000313" key="3">
    <source>
        <dbReference type="Proteomes" id="UP000469559"/>
    </source>
</evidence>
<dbReference type="GO" id="GO:0004602">
    <property type="term" value="F:glutathione peroxidase activity"/>
    <property type="evidence" value="ECO:0007669"/>
    <property type="project" value="TreeGrafter"/>
</dbReference>
<dbReference type="GO" id="GO:0005777">
    <property type="term" value="C:peroxisome"/>
    <property type="evidence" value="ECO:0007669"/>
    <property type="project" value="TreeGrafter"/>
</dbReference>
<comment type="caution">
    <text evidence="2">The sequence shown here is derived from an EMBL/GenBank/DDBJ whole genome shotgun (WGS) entry which is preliminary data.</text>
</comment>
<dbReference type="InterPro" id="IPR036249">
    <property type="entry name" value="Thioredoxin-like_sf"/>
</dbReference>
<reference evidence="2 3" key="1">
    <citation type="submission" date="2018-05" db="EMBL/GenBank/DDBJ databases">
        <title>Whole genome sequencing for identification of molecular markers to develop diagnostic detection tools for the regulated plant pathogen Lachnellula willkommii.</title>
        <authorList>
            <person name="Giroux E."/>
            <person name="Bilodeau G."/>
        </authorList>
    </citation>
    <scope>NUCLEOTIDE SEQUENCE [LARGE SCALE GENOMIC DNA]</scope>
    <source>
        <strain evidence="2 3">CBS 203.66</strain>
    </source>
</reference>
<dbReference type="InterPro" id="IPR001853">
    <property type="entry name" value="DSBA-like_thioredoxin_dom"/>
</dbReference>
<feature type="non-terminal residue" evidence="2">
    <location>
        <position position="179"/>
    </location>
</feature>
<dbReference type="EMBL" id="QGMF01000518">
    <property type="protein sequence ID" value="TVY15332.1"/>
    <property type="molecule type" value="Genomic_DNA"/>
</dbReference>
<proteinExistence type="predicted"/>
<dbReference type="Pfam" id="PF01323">
    <property type="entry name" value="DSBA"/>
    <property type="match status" value="1"/>
</dbReference>
<dbReference type="AlphaFoldDB" id="A0A8T9BAR6"/>
<evidence type="ECO:0000313" key="2">
    <source>
        <dbReference type="EMBL" id="TVY15332.1"/>
    </source>
</evidence>
<dbReference type="Gene3D" id="3.40.30.10">
    <property type="entry name" value="Glutaredoxin"/>
    <property type="match status" value="1"/>
</dbReference>
<dbReference type="SUPFAM" id="SSF52833">
    <property type="entry name" value="Thioredoxin-like"/>
    <property type="match status" value="1"/>
</dbReference>
<evidence type="ECO:0000259" key="1">
    <source>
        <dbReference type="Pfam" id="PF01323"/>
    </source>
</evidence>
<gene>
    <name evidence="2" type="ORF">LARI1_G005029</name>
</gene>
<name>A0A8T9BAR6_9HELO</name>
<sequence>METTPKLTLYVDTVSPFAYLAYYITRYFFITVNSDKYGDTVIRNSQPLPCIDWGFGLNLVSGRELIDGMEQHDPAFSKCDVEYVPMFLGGVMKACGNTPPINIKNKDKWINTERVRWARFFGIPMTAHMPDGFPPLTLTIMRALCAVTVLEPGQEALVACLDALFAAYWVRCEETTERG</sequence>
<dbReference type="PANTHER" id="PTHR42943">
    <property type="entry name" value="GLUTATHIONE S-TRANSFERASE KAPPA"/>
    <property type="match status" value="1"/>
</dbReference>
<protein>
    <recommendedName>
        <fullName evidence="1">DSBA-like thioredoxin domain-containing protein</fullName>
    </recommendedName>
</protein>
<dbReference type="GO" id="GO:0006749">
    <property type="term" value="P:glutathione metabolic process"/>
    <property type="evidence" value="ECO:0007669"/>
    <property type="project" value="TreeGrafter"/>
</dbReference>
<dbReference type="OrthoDB" id="4664297at2759"/>
<dbReference type="Proteomes" id="UP000469559">
    <property type="component" value="Unassembled WGS sequence"/>
</dbReference>
<organism evidence="2 3">
    <name type="scientific">Lachnellula arida</name>
    <dbReference type="NCBI Taxonomy" id="1316785"/>
    <lineage>
        <taxon>Eukaryota</taxon>
        <taxon>Fungi</taxon>
        <taxon>Dikarya</taxon>
        <taxon>Ascomycota</taxon>
        <taxon>Pezizomycotina</taxon>
        <taxon>Leotiomycetes</taxon>
        <taxon>Helotiales</taxon>
        <taxon>Lachnaceae</taxon>
        <taxon>Lachnellula</taxon>
    </lineage>
</organism>
<keyword evidence="3" id="KW-1185">Reference proteome</keyword>
<accession>A0A8T9BAR6</accession>